<protein>
    <submittedName>
        <fullName evidence="1">Uncharacterized protein</fullName>
    </submittedName>
</protein>
<evidence type="ECO:0000313" key="1">
    <source>
        <dbReference type="EMBL" id="AKE58877.1"/>
    </source>
</evidence>
<reference evidence="1 2" key="1">
    <citation type="journal article" date="2013" name="Appl. Microbiol. Biotechnol.">
        <title>Glycerol assimilation and production of 1,3-propanediol by Citrobacter amalonaticus Y19.</title>
        <authorList>
            <person name="Ainala S.K."/>
            <person name="Ashok S."/>
            <person name="Ko Y."/>
            <person name="Park S."/>
        </authorList>
    </citation>
    <scope>NUCLEOTIDE SEQUENCE [LARGE SCALE GENOMIC DNA]</scope>
    <source>
        <strain evidence="1 2">Y19</strain>
    </source>
</reference>
<organism evidence="1 2">
    <name type="scientific">Citrobacter amalonaticus Y19</name>
    <dbReference type="NCBI Taxonomy" id="1261127"/>
    <lineage>
        <taxon>Bacteria</taxon>
        <taxon>Pseudomonadati</taxon>
        <taxon>Pseudomonadota</taxon>
        <taxon>Gammaproteobacteria</taxon>
        <taxon>Enterobacterales</taxon>
        <taxon>Enterobacteriaceae</taxon>
        <taxon>Citrobacter</taxon>
    </lineage>
</organism>
<sequence>MVFYEDEIGKATACECKGKTPKTPRTLEKIKIRELRNGLQLIKILKIYHFLGVRLPEQSLIIGTPRGRILWTLFAMCSGFNATATNLTCFLYASSDTSIIAYLSVVSKTRLFIKIPQIIFTVKGLPV</sequence>
<dbReference type="AlphaFoldDB" id="A0A0F6TV52"/>
<dbReference type="HOGENOM" id="CLU_1966657_0_0_6"/>
<evidence type="ECO:0000313" key="2">
    <source>
        <dbReference type="Proteomes" id="UP000034085"/>
    </source>
</evidence>
<dbReference type="KEGG" id="cama:F384_08870"/>
<dbReference type="Proteomes" id="UP000034085">
    <property type="component" value="Chromosome"/>
</dbReference>
<proteinExistence type="predicted"/>
<dbReference type="EMBL" id="CP011132">
    <property type="protein sequence ID" value="AKE58877.1"/>
    <property type="molecule type" value="Genomic_DNA"/>
</dbReference>
<name>A0A0F6TV52_CITAM</name>
<gene>
    <name evidence="1" type="ORF">F384_08870</name>
</gene>
<dbReference type="PATRIC" id="fig|1261127.3.peg.1844"/>
<accession>A0A0F6TV52</accession>